<accession>A0A8H6FY76</accession>
<dbReference type="InterPro" id="IPR038881">
    <property type="entry name" value="Yae1-like"/>
</dbReference>
<comment type="subunit">
    <text evidence="5">May form a complex with LTO1.</text>
</comment>
<organism evidence="12 13">
    <name type="scientific">Letharia columbiana</name>
    <dbReference type="NCBI Taxonomy" id="112416"/>
    <lineage>
        <taxon>Eukaryota</taxon>
        <taxon>Fungi</taxon>
        <taxon>Dikarya</taxon>
        <taxon>Ascomycota</taxon>
        <taxon>Pezizomycotina</taxon>
        <taxon>Lecanoromycetes</taxon>
        <taxon>OSLEUM clade</taxon>
        <taxon>Lecanoromycetidae</taxon>
        <taxon>Lecanorales</taxon>
        <taxon>Lecanorineae</taxon>
        <taxon>Parmeliaceae</taxon>
        <taxon>Letharia</taxon>
    </lineage>
</organism>
<proteinExistence type="inferred from homology"/>
<dbReference type="RefSeq" id="XP_037166291.1">
    <property type="nucleotide sequence ID" value="XM_037306756.1"/>
</dbReference>
<comment type="function">
    <text evidence="1">The complex LTO1:YAE1 may function as a target specific adapter that probably recruits apo-RPLI1 to the cytosolic iron-sulfur protein assembly (CIA) complex machinery. May be required for biogenesis of the large ribosomal subunit and initiation of translation.</text>
</comment>
<dbReference type="PANTHER" id="PTHR18829">
    <property type="entry name" value="PROTEIN YAE1 HOMOLOG"/>
    <property type="match status" value="1"/>
</dbReference>
<evidence type="ECO:0000256" key="9">
    <source>
        <dbReference type="ARBA" id="ARBA00023242"/>
    </source>
</evidence>
<feature type="domain" description="Essential protein Yae1 N-terminal" evidence="11">
    <location>
        <begin position="88"/>
        <end position="125"/>
    </location>
</feature>
<comment type="caution">
    <text evidence="12">The sequence shown here is derived from an EMBL/GenBank/DDBJ whole genome shotgun (WGS) entry which is preliminary data.</text>
</comment>
<evidence type="ECO:0000256" key="7">
    <source>
        <dbReference type="ARBA" id="ARBA00018400"/>
    </source>
</evidence>
<evidence type="ECO:0000256" key="6">
    <source>
        <dbReference type="ARBA" id="ARBA00017286"/>
    </source>
</evidence>
<dbReference type="Proteomes" id="UP000578531">
    <property type="component" value="Unassembled WGS sequence"/>
</dbReference>
<sequence length="232" mass="25713">MRIHTRGQLEPITSLLLNALFNLTTLMRGYLPYYHTMALTPPSTPPSPSSPTINNNFSDIFSDSSPTSPTTADPSDIPRLRSTHSTAGYRAGISASKQRSLQPGFDEGYSLGAVFGLRVGYILGALEGLCAAHSQESVDRKGLGQLVKEAREHLAIEKIFGREWWGEDGIWRYQVQGKEEEVTFREVVDAHPLVRSWVERVDQEIKIAGVKVGRFEGREWEEGRVGKEAGLG</sequence>
<feature type="region of interest" description="Disordered" evidence="10">
    <location>
        <begin position="41"/>
        <end position="81"/>
    </location>
</feature>
<protein>
    <recommendedName>
        <fullName evidence="7">Protein YAE1</fullName>
    </recommendedName>
    <alternativeName>
        <fullName evidence="6">Protein yae1</fullName>
    </alternativeName>
</protein>
<name>A0A8H6FY76_9LECA</name>
<evidence type="ECO:0000256" key="1">
    <source>
        <dbReference type="ARBA" id="ARBA00003836"/>
    </source>
</evidence>
<dbReference type="OrthoDB" id="20086at2759"/>
<evidence type="ECO:0000313" key="13">
    <source>
        <dbReference type="Proteomes" id="UP000578531"/>
    </source>
</evidence>
<dbReference type="GO" id="GO:0005737">
    <property type="term" value="C:cytoplasm"/>
    <property type="evidence" value="ECO:0007669"/>
    <property type="project" value="UniProtKB-SubCell"/>
</dbReference>
<dbReference type="GO" id="GO:0005634">
    <property type="term" value="C:nucleus"/>
    <property type="evidence" value="ECO:0007669"/>
    <property type="project" value="UniProtKB-SubCell"/>
</dbReference>
<evidence type="ECO:0000256" key="5">
    <source>
        <dbReference type="ARBA" id="ARBA00011427"/>
    </source>
</evidence>
<evidence type="ECO:0000256" key="4">
    <source>
        <dbReference type="ARBA" id="ARBA00007096"/>
    </source>
</evidence>
<evidence type="ECO:0000256" key="3">
    <source>
        <dbReference type="ARBA" id="ARBA00004496"/>
    </source>
</evidence>
<comment type="similarity">
    <text evidence="4">Belongs to the YAE1 family.</text>
</comment>
<gene>
    <name evidence="12" type="ORF">HO173_004838</name>
</gene>
<reference evidence="12 13" key="1">
    <citation type="journal article" date="2020" name="Genomics">
        <title>Complete, high-quality genomes from long-read metagenomic sequencing of two wolf lichen thalli reveals enigmatic genome architecture.</title>
        <authorList>
            <person name="McKenzie S.K."/>
            <person name="Walston R.F."/>
            <person name="Allen J.L."/>
        </authorList>
    </citation>
    <scope>NUCLEOTIDE SEQUENCE [LARGE SCALE GENOMIC DNA]</scope>
    <source>
        <strain evidence="12">WasteWater2</strain>
    </source>
</reference>
<evidence type="ECO:0000259" key="11">
    <source>
        <dbReference type="Pfam" id="PF09811"/>
    </source>
</evidence>
<dbReference type="InterPro" id="IPR019191">
    <property type="entry name" value="Essential_protein_Yae1_N"/>
</dbReference>
<evidence type="ECO:0000313" key="12">
    <source>
        <dbReference type="EMBL" id="KAF6236959.1"/>
    </source>
</evidence>
<feature type="compositionally biased region" description="Low complexity" evidence="10">
    <location>
        <begin position="50"/>
        <end position="77"/>
    </location>
</feature>
<keyword evidence="13" id="KW-1185">Reference proteome</keyword>
<dbReference type="PANTHER" id="PTHR18829:SF0">
    <property type="entry name" value="PROTEIN YAE1 HOMOLOG"/>
    <property type="match status" value="1"/>
</dbReference>
<dbReference type="GeneID" id="59286502"/>
<evidence type="ECO:0000256" key="8">
    <source>
        <dbReference type="ARBA" id="ARBA00022490"/>
    </source>
</evidence>
<comment type="subcellular location">
    <subcellularLocation>
        <location evidence="3">Cytoplasm</location>
    </subcellularLocation>
    <subcellularLocation>
        <location evidence="2">Nucleus</location>
    </subcellularLocation>
</comment>
<dbReference type="EMBL" id="JACCJC010000016">
    <property type="protein sequence ID" value="KAF6236959.1"/>
    <property type="molecule type" value="Genomic_DNA"/>
</dbReference>
<keyword evidence="8" id="KW-0963">Cytoplasm</keyword>
<dbReference type="AlphaFoldDB" id="A0A8H6FY76"/>
<dbReference type="Pfam" id="PF09811">
    <property type="entry name" value="Yae1_N"/>
    <property type="match status" value="1"/>
</dbReference>
<keyword evidence="9" id="KW-0539">Nucleus</keyword>
<evidence type="ECO:0000256" key="10">
    <source>
        <dbReference type="SAM" id="MobiDB-lite"/>
    </source>
</evidence>
<evidence type="ECO:0000256" key="2">
    <source>
        <dbReference type="ARBA" id="ARBA00004123"/>
    </source>
</evidence>